<proteinExistence type="predicted"/>
<dbReference type="AlphaFoldDB" id="A0A383A014"/>
<gene>
    <name evidence="1" type="ORF">METZ01_LOCUS453908</name>
</gene>
<dbReference type="EMBL" id="UINC01188034">
    <property type="protein sequence ID" value="SVE01054.1"/>
    <property type="molecule type" value="Genomic_DNA"/>
</dbReference>
<accession>A0A383A014</accession>
<feature type="non-terminal residue" evidence="1">
    <location>
        <position position="1"/>
    </location>
</feature>
<evidence type="ECO:0000313" key="1">
    <source>
        <dbReference type="EMBL" id="SVE01054.1"/>
    </source>
</evidence>
<organism evidence="1">
    <name type="scientific">marine metagenome</name>
    <dbReference type="NCBI Taxonomy" id="408172"/>
    <lineage>
        <taxon>unclassified sequences</taxon>
        <taxon>metagenomes</taxon>
        <taxon>ecological metagenomes</taxon>
    </lineage>
</organism>
<protein>
    <submittedName>
        <fullName evidence="1">Uncharacterized protein</fullName>
    </submittedName>
</protein>
<reference evidence="1" key="1">
    <citation type="submission" date="2018-05" db="EMBL/GenBank/DDBJ databases">
        <authorList>
            <person name="Lanie J.A."/>
            <person name="Ng W.-L."/>
            <person name="Kazmierczak K.M."/>
            <person name="Andrzejewski T.M."/>
            <person name="Davidsen T.M."/>
            <person name="Wayne K.J."/>
            <person name="Tettelin H."/>
            <person name="Glass J.I."/>
            <person name="Rusch D."/>
            <person name="Podicherti R."/>
            <person name="Tsui H.-C.T."/>
            <person name="Winkler M.E."/>
        </authorList>
    </citation>
    <scope>NUCLEOTIDE SEQUENCE</scope>
</reference>
<sequence>TTADNHTLAIGDLIVIKNYHTDDTNILRNGVYDIRSIPGQKSFTTSGPGTTGKNAEAGSAVVLKFKSIRFKEGEKITAPKLGWQTNDKFYVDKDESGNWFVAKKNTKFIEQQTIKPLLAVADEEFGDAICSDTNNQWLVVGQKSSNRLQVYTPNPIDLSQNAVIENSVTGVDELGASVSTGSPTTRPIKNNEIYKDFKDKYEEWDNGKRWIAVGAPNSNSGKGAVLFYYNDSQSGSFFPGTIHQPAGLTTSAKF</sequence>
<name>A0A383A014_9ZZZZ</name>
<feature type="non-terminal residue" evidence="1">
    <location>
        <position position="254"/>
    </location>
</feature>